<keyword evidence="8" id="KW-1185">Reference proteome</keyword>
<dbReference type="Gene3D" id="3.30.1490.190">
    <property type="match status" value="1"/>
</dbReference>
<dbReference type="Proteomes" id="UP001147700">
    <property type="component" value="Unassembled WGS sequence"/>
</dbReference>
<evidence type="ECO:0000256" key="2">
    <source>
        <dbReference type="ARBA" id="ARBA00022491"/>
    </source>
</evidence>
<keyword evidence="6" id="KW-0804">Transcription</keyword>
<dbReference type="CDD" id="cd07153">
    <property type="entry name" value="Fur_like"/>
    <property type="match status" value="1"/>
</dbReference>
<name>A0ABT4RJV0_9ACTN</name>
<dbReference type="RefSeq" id="WP_202953453.1">
    <property type="nucleotide sequence ID" value="NZ_JAPCID010000019.1"/>
</dbReference>
<evidence type="ECO:0000313" key="8">
    <source>
        <dbReference type="Proteomes" id="UP001147700"/>
    </source>
</evidence>
<proteinExistence type="inferred from homology"/>
<dbReference type="Pfam" id="PF01475">
    <property type="entry name" value="FUR"/>
    <property type="match status" value="1"/>
</dbReference>
<accession>A0ABT4RJV0</accession>
<dbReference type="InterPro" id="IPR043135">
    <property type="entry name" value="Fur_C"/>
</dbReference>
<dbReference type="Gene3D" id="1.10.10.10">
    <property type="entry name" value="Winged helix-like DNA-binding domain superfamily/Winged helix DNA-binding domain"/>
    <property type="match status" value="1"/>
</dbReference>
<evidence type="ECO:0000256" key="1">
    <source>
        <dbReference type="ARBA" id="ARBA00007957"/>
    </source>
</evidence>
<protein>
    <submittedName>
        <fullName evidence="7">Transcriptional repressor</fullName>
    </submittedName>
</protein>
<dbReference type="PANTHER" id="PTHR33202:SF7">
    <property type="entry name" value="FERRIC UPTAKE REGULATION PROTEIN"/>
    <property type="match status" value="1"/>
</dbReference>
<evidence type="ECO:0000313" key="7">
    <source>
        <dbReference type="EMBL" id="MDA0138832.1"/>
    </source>
</evidence>
<keyword evidence="3" id="KW-0862">Zinc</keyword>
<dbReference type="SUPFAM" id="SSF46785">
    <property type="entry name" value="Winged helix' DNA-binding domain"/>
    <property type="match status" value="1"/>
</dbReference>
<keyword evidence="2" id="KW-0678">Repressor</keyword>
<evidence type="ECO:0000256" key="5">
    <source>
        <dbReference type="ARBA" id="ARBA00023125"/>
    </source>
</evidence>
<reference evidence="7" key="1">
    <citation type="submission" date="2022-10" db="EMBL/GenBank/DDBJ databases">
        <title>The WGS of Solirubrobacter sp. CPCC 204708.</title>
        <authorList>
            <person name="Jiang Z."/>
        </authorList>
    </citation>
    <scope>NUCLEOTIDE SEQUENCE</scope>
    <source>
        <strain evidence="7">CPCC 204708</strain>
    </source>
</reference>
<dbReference type="EMBL" id="JAPCID010000019">
    <property type="protein sequence ID" value="MDA0138832.1"/>
    <property type="molecule type" value="Genomic_DNA"/>
</dbReference>
<keyword evidence="5" id="KW-0238">DNA-binding</keyword>
<gene>
    <name evidence="7" type="ORF">OJ962_15120</name>
</gene>
<dbReference type="InterPro" id="IPR036388">
    <property type="entry name" value="WH-like_DNA-bd_sf"/>
</dbReference>
<dbReference type="InterPro" id="IPR036390">
    <property type="entry name" value="WH_DNA-bd_sf"/>
</dbReference>
<organism evidence="7 8">
    <name type="scientific">Solirubrobacter deserti</name>
    <dbReference type="NCBI Taxonomy" id="2282478"/>
    <lineage>
        <taxon>Bacteria</taxon>
        <taxon>Bacillati</taxon>
        <taxon>Actinomycetota</taxon>
        <taxon>Thermoleophilia</taxon>
        <taxon>Solirubrobacterales</taxon>
        <taxon>Solirubrobacteraceae</taxon>
        <taxon>Solirubrobacter</taxon>
    </lineage>
</organism>
<dbReference type="PANTHER" id="PTHR33202">
    <property type="entry name" value="ZINC UPTAKE REGULATION PROTEIN"/>
    <property type="match status" value="1"/>
</dbReference>
<comment type="caution">
    <text evidence="7">The sequence shown here is derived from an EMBL/GenBank/DDBJ whole genome shotgun (WGS) entry which is preliminary data.</text>
</comment>
<evidence type="ECO:0000256" key="6">
    <source>
        <dbReference type="ARBA" id="ARBA00023163"/>
    </source>
</evidence>
<keyword evidence="4" id="KW-0805">Transcription regulation</keyword>
<comment type="similarity">
    <text evidence="1">Belongs to the Fur family.</text>
</comment>
<evidence type="ECO:0000256" key="4">
    <source>
        <dbReference type="ARBA" id="ARBA00023015"/>
    </source>
</evidence>
<evidence type="ECO:0000256" key="3">
    <source>
        <dbReference type="ARBA" id="ARBA00022833"/>
    </source>
</evidence>
<sequence length="146" mass="16337">MTLAPPSEPLPFRDLEDVAAALRRAGSRLTTPRRMVLEALFAADELLTAEQIADGKLDLTSVYRNLEKLEELGVVRHVHIGHGPSVYGLLGDGEREFLVCERCGKVVVAGTDQLDRVRAVIREQFGYEARFTHFPLHGRCPDCIRR</sequence>
<dbReference type="InterPro" id="IPR002481">
    <property type="entry name" value="FUR"/>
</dbReference>